<dbReference type="InterPro" id="IPR005174">
    <property type="entry name" value="KIB1-4_b-propeller"/>
</dbReference>
<dbReference type="Gene3D" id="1.20.1280.50">
    <property type="match status" value="1"/>
</dbReference>
<evidence type="ECO:0000313" key="4">
    <source>
        <dbReference type="Proteomes" id="UP000032142"/>
    </source>
</evidence>
<dbReference type="Proteomes" id="UP000032142">
    <property type="component" value="Unassembled WGS sequence"/>
</dbReference>
<dbReference type="PANTHER" id="PTHR47123:SF6">
    <property type="entry name" value="F-BOX PROTEIN SKIP23-LIKE ISOFORM X1"/>
    <property type="match status" value="1"/>
</dbReference>
<name>A0A0B0NN86_GOSAR</name>
<dbReference type="EMBL" id="KN400921">
    <property type="protein sequence ID" value="KHG14122.1"/>
    <property type="molecule type" value="Genomic_DNA"/>
</dbReference>
<accession>A0A0B0NN86</accession>
<feature type="domain" description="KIB1-4 beta-propeller" evidence="2">
    <location>
        <begin position="99"/>
        <end position="360"/>
    </location>
</feature>
<dbReference type="Pfam" id="PF03478">
    <property type="entry name" value="Beta-prop_KIB1-4"/>
    <property type="match status" value="1"/>
</dbReference>
<reference evidence="4" key="1">
    <citation type="submission" date="2014-09" db="EMBL/GenBank/DDBJ databases">
        <authorList>
            <person name="Mudge J."/>
            <person name="Ramaraj T."/>
            <person name="Lindquist I.E."/>
            <person name="Bharti A.K."/>
            <person name="Sundararajan A."/>
            <person name="Cameron C.T."/>
            <person name="Woodward J.E."/>
            <person name="May G.D."/>
            <person name="Brubaker C."/>
            <person name="Broadhvest J."/>
            <person name="Wilkins T.A."/>
        </authorList>
    </citation>
    <scope>NUCLEOTIDE SEQUENCE</scope>
    <source>
        <strain evidence="4">cv. AKA8401</strain>
    </source>
</reference>
<keyword evidence="4" id="KW-1185">Reference proteome</keyword>
<dbReference type="PANTHER" id="PTHR47123">
    <property type="entry name" value="F-BOX PROTEIN SKIP23"/>
    <property type="match status" value="1"/>
</dbReference>
<evidence type="ECO:0000259" key="2">
    <source>
        <dbReference type="Pfam" id="PF03478"/>
    </source>
</evidence>
<gene>
    <name evidence="3" type="ORF">F383_05933</name>
</gene>
<sequence length="473" mass="54980">MAPCRSWSELPKELISYIAKCLDTRTDVLRFRAVCCSWRASVPLPPKSSKLPVHFSLPVNDPRKPIVSAVISQTVVYRIAQPGFHAHPNRKSCFIRVEETEQENKFRLVNPFSERLIKHMPANFPKEINHLNFRVEEMTKGFSIRLLKDDGSSDLHDNNFWTRKFKLASDFDSSYKAISISSGQLRRARLDTYTTDIHWCSLDTEVHYRDITNFDGKFFMVNIYGVILGMDESFYTLDEVHTSLEQKDWECERYFVESCGHLYLVVRDFLICPTLVQYNYTLDAFMTEAKDANVPVKFKVYKRIPSGDQRSRFCWVEVNDLGDHAFFVSTDCSFSFSTRDYTGCGGNCIIYVDEIDNVERLRKFESIEADNDKEGLKQLKNGKVRLYNLADQSSAPLALFPHYLDMFWPPPTWLNYLASFLTVMTFHVCDTLSPSIFYCHHWKQTDLQVFWRQASVGRKLQAALVYPWKGSTK</sequence>
<evidence type="ECO:0000259" key="1">
    <source>
        <dbReference type="Pfam" id="PF00646"/>
    </source>
</evidence>
<proteinExistence type="predicted"/>
<dbReference type="CDD" id="cd09917">
    <property type="entry name" value="F-box_SF"/>
    <property type="match status" value="1"/>
</dbReference>
<protein>
    <submittedName>
        <fullName evidence="3">F-box SKIP23-like protein</fullName>
    </submittedName>
</protein>
<organism evidence="3 4">
    <name type="scientific">Gossypium arboreum</name>
    <name type="common">Tree cotton</name>
    <name type="synonym">Gossypium nanking</name>
    <dbReference type="NCBI Taxonomy" id="29729"/>
    <lineage>
        <taxon>Eukaryota</taxon>
        <taxon>Viridiplantae</taxon>
        <taxon>Streptophyta</taxon>
        <taxon>Embryophyta</taxon>
        <taxon>Tracheophyta</taxon>
        <taxon>Spermatophyta</taxon>
        <taxon>Magnoliopsida</taxon>
        <taxon>eudicotyledons</taxon>
        <taxon>Gunneridae</taxon>
        <taxon>Pentapetalae</taxon>
        <taxon>rosids</taxon>
        <taxon>malvids</taxon>
        <taxon>Malvales</taxon>
        <taxon>Malvaceae</taxon>
        <taxon>Malvoideae</taxon>
        <taxon>Gossypium</taxon>
    </lineage>
</organism>
<dbReference type="InterPro" id="IPR036047">
    <property type="entry name" value="F-box-like_dom_sf"/>
</dbReference>
<feature type="domain" description="F-box" evidence="1">
    <location>
        <begin position="7"/>
        <end position="42"/>
    </location>
</feature>
<dbReference type="SUPFAM" id="SSF81383">
    <property type="entry name" value="F-box domain"/>
    <property type="match status" value="1"/>
</dbReference>
<dbReference type="AlphaFoldDB" id="A0A0B0NN86"/>
<evidence type="ECO:0000313" key="3">
    <source>
        <dbReference type="EMBL" id="KHG14122.1"/>
    </source>
</evidence>
<dbReference type="InterPro" id="IPR001810">
    <property type="entry name" value="F-box_dom"/>
</dbReference>
<dbReference type="InterPro" id="IPR051304">
    <property type="entry name" value="SCF_F-box_domain"/>
</dbReference>
<dbReference type="Pfam" id="PF00646">
    <property type="entry name" value="F-box"/>
    <property type="match status" value="1"/>
</dbReference>